<evidence type="ECO:0000313" key="5">
    <source>
        <dbReference type="Proteomes" id="UP000184069"/>
    </source>
</evidence>
<reference evidence="3 5" key="2">
    <citation type="submission" date="2016-11" db="EMBL/GenBank/DDBJ databases">
        <authorList>
            <person name="Jaros S."/>
            <person name="Januszkiewicz K."/>
            <person name="Wedrychowicz H."/>
        </authorList>
    </citation>
    <scope>NUCLEOTIDE SEQUENCE [LARGE SCALE GENOMIC DNA]</scope>
    <source>
        <strain evidence="3 5">DSM 27621</strain>
    </source>
</reference>
<evidence type="ECO:0000313" key="4">
    <source>
        <dbReference type="Proteomes" id="UP000093508"/>
    </source>
</evidence>
<sequence>MLLTTSVHFLFLVFLGMLSLVLVLIIIVLFYSFLQYREGMRVSGWIKIIDAKISEAIVYDEQELSSDIHFKKLADNSSFRKLFLNKLVDSEKKFSGSAKERIKDLFKQYGLYREAMHKLEQKKTYLIAGGIQELTVMDSKEAIPKIASFLSHSSEQVYQEAQYAMVSLKGFDGLGFLSTASGKISEWQQLRLLLSVTKIPDDSEAAIESWLKSNNASVIIFTLKLLRKFQLLSFYSMVISLMEHSSVEVRAQAVQTLLSLENPSTILQLIEMYSGQPVEVKLEILRVMKISKDKACVDLLKEELENSPVSGIKVQAAEALFSLGQQEYLWKLIQDESSSEELIQIVKYALQEKVC</sequence>
<dbReference type="RefSeq" id="WP_066692298.1">
    <property type="nucleotide sequence ID" value="NZ_FRBM01000009.1"/>
</dbReference>
<dbReference type="Gene3D" id="1.25.10.10">
    <property type="entry name" value="Leucine-rich Repeat Variant"/>
    <property type="match status" value="1"/>
</dbReference>
<dbReference type="Proteomes" id="UP000093508">
    <property type="component" value="Unassembled WGS sequence"/>
</dbReference>
<proteinExistence type="predicted"/>
<dbReference type="Proteomes" id="UP000184069">
    <property type="component" value="Unassembled WGS sequence"/>
</dbReference>
<gene>
    <name evidence="2" type="ORF">BBH99_17430</name>
    <name evidence="3" type="ORF">SAMN05444407_109143</name>
</gene>
<reference evidence="2 4" key="1">
    <citation type="submission" date="2016-07" db="EMBL/GenBank/DDBJ databases">
        <authorList>
            <person name="Jeong J.-J."/>
            <person name="Kim D.W."/>
            <person name="Sang M.K."/>
            <person name="Choi I.-G."/>
            <person name="Kim K.D."/>
        </authorList>
    </citation>
    <scope>NUCLEOTIDE SEQUENCE [LARGE SCALE GENOMIC DNA]</scope>
    <source>
        <strain evidence="2 4">C-26</strain>
    </source>
</reference>
<dbReference type="STRING" id="1423959.SAMN05444407_109143"/>
<feature type="transmembrane region" description="Helical" evidence="1">
    <location>
        <begin position="6"/>
        <end position="31"/>
    </location>
</feature>
<protein>
    <recommendedName>
        <fullName evidence="6">HEAT repeat-containing protein</fullName>
    </recommendedName>
</protein>
<dbReference type="AlphaFoldDB" id="A0A1M7G1P3"/>
<dbReference type="EMBL" id="MAYF01000043">
    <property type="protein sequence ID" value="OCA79902.1"/>
    <property type="molecule type" value="Genomic_DNA"/>
</dbReference>
<dbReference type="OrthoDB" id="1454284at2"/>
<organism evidence="3 5">
    <name type="scientific">Chryseobacterium contaminans</name>
    <dbReference type="NCBI Taxonomy" id="1423959"/>
    <lineage>
        <taxon>Bacteria</taxon>
        <taxon>Pseudomonadati</taxon>
        <taxon>Bacteroidota</taxon>
        <taxon>Flavobacteriia</taxon>
        <taxon>Flavobacteriales</taxon>
        <taxon>Weeksellaceae</taxon>
        <taxon>Chryseobacterium group</taxon>
        <taxon>Chryseobacterium</taxon>
    </lineage>
</organism>
<dbReference type="SUPFAM" id="SSF48371">
    <property type="entry name" value="ARM repeat"/>
    <property type="match status" value="1"/>
</dbReference>
<dbReference type="EMBL" id="FRBM01000009">
    <property type="protein sequence ID" value="SHM10170.1"/>
    <property type="molecule type" value="Genomic_DNA"/>
</dbReference>
<accession>A0A1M7G1P3</accession>
<dbReference type="InterPro" id="IPR011989">
    <property type="entry name" value="ARM-like"/>
</dbReference>
<dbReference type="InterPro" id="IPR016024">
    <property type="entry name" value="ARM-type_fold"/>
</dbReference>
<keyword evidence="1" id="KW-0812">Transmembrane</keyword>
<keyword evidence="4" id="KW-1185">Reference proteome</keyword>
<keyword evidence="1" id="KW-0472">Membrane</keyword>
<evidence type="ECO:0008006" key="6">
    <source>
        <dbReference type="Google" id="ProtNLM"/>
    </source>
</evidence>
<keyword evidence="1" id="KW-1133">Transmembrane helix</keyword>
<evidence type="ECO:0000313" key="2">
    <source>
        <dbReference type="EMBL" id="OCA79902.1"/>
    </source>
</evidence>
<evidence type="ECO:0000313" key="3">
    <source>
        <dbReference type="EMBL" id="SHM10170.1"/>
    </source>
</evidence>
<name>A0A1M7G1P3_9FLAO</name>
<evidence type="ECO:0000256" key="1">
    <source>
        <dbReference type="SAM" id="Phobius"/>
    </source>
</evidence>